<sequence>RKRQHIRLCGVIKKDNSDYDSHIICGSNKQDSCSVIFLRAQFIRGLKDNWIREHLLQPNVTSSDELFNKAVALEASKIESREISNQQNTSEVPELNKLSRVPQNREYHKNEKSYTHSQKRFSNSRSRSLSRGRINYYDLGSGNYCFSCGKSNQKANECRI</sequence>
<evidence type="ECO:0000313" key="2">
    <source>
        <dbReference type="EMBL" id="KAL3266502.1"/>
    </source>
</evidence>
<keyword evidence="3" id="KW-1185">Reference proteome</keyword>
<comment type="caution">
    <text evidence="2">The sequence shown here is derived from an EMBL/GenBank/DDBJ whole genome shotgun (WGS) entry which is preliminary data.</text>
</comment>
<evidence type="ECO:0000256" key="1">
    <source>
        <dbReference type="SAM" id="MobiDB-lite"/>
    </source>
</evidence>
<proteinExistence type="predicted"/>
<dbReference type="EMBL" id="JABFTP020000001">
    <property type="protein sequence ID" value="KAL3266502.1"/>
    <property type="molecule type" value="Genomic_DNA"/>
</dbReference>
<dbReference type="Proteomes" id="UP001516400">
    <property type="component" value="Unassembled WGS sequence"/>
</dbReference>
<feature type="non-terminal residue" evidence="2">
    <location>
        <position position="1"/>
    </location>
</feature>
<accession>A0ABD2MJS6</accession>
<gene>
    <name evidence="2" type="ORF">HHI36_010672</name>
</gene>
<reference evidence="2 3" key="1">
    <citation type="journal article" date="2021" name="BMC Biol.">
        <title>Horizontally acquired antibacterial genes associated with adaptive radiation of ladybird beetles.</title>
        <authorList>
            <person name="Li H.S."/>
            <person name="Tang X.F."/>
            <person name="Huang Y.H."/>
            <person name="Xu Z.Y."/>
            <person name="Chen M.L."/>
            <person name="Du X.Y."/>
            <person name="Qiu B.Y."/>
            <person name="Chen P.T."/>
            <person name="Zhang W."/>
            <person name="Slipinski A."/>
            <person name="Escalona H.E."/>
            <person name="Waterhouse R.M."/>
            <person name="Zwick A."/>
            <person name="Pang H."/>
        </authorList>
    </citation>
    <scope>NUCLEOTIDE SEQUENCE [LARGE SCALE GENOMIC DNA]</scope>
    <source>
        <strain evidence="2">SYSU2018</strain>
    </source>
</reference>
<organism evidence="2 3">
    <name type="scientific">Cryptolaemus montrouzieri</name>
    <dbReference type="NCBI Taxonomy" id="559131"/>
    <lineage>
        <taxon>Eukaryota</taxon>
        <taxon>Metazoa</taxon>
        <taxon>Ecdysozoa</taxon>
        <taxon>Arthropoda</taxon>
        <taxon>Hexapoda</taxon>
        <taxon>Insecta</taxon>
        <taxon>Pterygota</taxon>
        <taxon>Neoptera</taxon>
        <taxon>Endopterygota</taxon>
        <taxon>Coleoptera</taxon>
        <taxon>Polyphaga</taxon>
        <taxon>Cucujiformia</taxon>
        <taxon>Coccinelloidea</taxon>
        <taxon>Coccinellidae</taxon>
        <taxon>Scymninae</taxon>
        <taxon>Scymnini</taxon>
        <taxon>Cryptolaemus</taxon>
    </lineage>
</organism>
<protein>
    <recommendedName>
        <fullName evidence="4">CCHC-type domain-containing protein</fullName>
    </recommendedName>
</protein>
<name>A0ABD2MJS6_9CUCU</name>
<evidence type="ECO:0000313" key="3">
    <source>
        <dbReference type="Proteomes" id="UP001516400"/>
    </source>
</evidence>
<evidence type="ECO:0008006" key="4">
    <source>
        <dbReference type="Google" id="ProtNLM"/>
    </source>
</evidence>
<feature type="compositionally biased region" description="Basic and acidic residues" evidence="1">
    <location>
        <begin position="103"/>
        <end position="114"/>
    </location>
</feature>
<dbReference type="AlphaFoldDB" id="A0ABD2MJS6"/>
<feature type="region of interest" description="Disordered" evidence="1">
    <location>
        <begin position="103"/>
        <end position="127"/>
    </location>
</feature>